<sequence>MQRDRGRPRRYCGRACQARAYRARRDGGAPPPRRGRSPSRTGPATPLTRADIVANAIELADAEGLSAVSLRRLAAHLDVAAMSLYHHIGSRSELVTAMVDAVFAEIAHQRPPATGWRERIEDAARQEWALYRRHPWLLRVLATSRPTLSPSMVWTVDHYFTALDGAGLDRRTQLSLYLLVSGYVQGMALLTVDDDAAGDVNGRRWWAVQHRRLSAVIDSGRYPWLTELFETSPASEPTAVELDRWFGFGLDRVLDGVGVVLETSADGRT</sequence>
<name>H8G565_9PSEU</name>
<dbReference type="HOGENOM" id="CLU_069543_0_0_11"/>
<evidence type="ECO:0000256" key="1">
    <source>
        <dbReference type="ARBA" id="ARBA00023015"/>
    </source>
</evidence>
<dbReference type="SUPFAM" id="SSF48498">
    <property type="entry name" value="Tetracyclin repressor-like, C-terminal domain"/>
    <property type="match status" value="1"/>
</dbReference>
<dbReference type="InterPro" id="IPR050109">
    <property type="entry name" value="HTH-type_TetR-like_transc_reg"/>
</dbReference>
<dbReference type="AlphaFoldDB" id="H8G565"/>
<dbReference type="InterPro" id="IPR004111">
    <property type="entry name" value="Repressor_TetR_C"/>
</dbReference>
<dbReference type="Pfam" id="PF02909">
    <property type="entry name" value="TetR_C_1"/>
    <property type="match status" value="1"/>
</dbReference>
<evidence type="ECO:0000313" key="8">
    <source>
        <dbReference type="Proteomes" id="UP000004705"/>
    </source>
</evidence>
<keyword evidence="3" id="KW-0804">Transcription</keyword>
<proteinExistence type="predicted"/>
<dbReference type="PANTHER" id="PTHR30055:SF151">
    <property type="entry name" value="TRANSCRIPTIONAL REGULATORY PROTEIN"/>
    <property type="match status" value="1"/>
</dbReference>
<evidence type="ECO:0000256" key="3">
    <source>
        <dbReference type="ARBA" id="ARBA00023163"/>
    </source>
</evidence>
<keyword evidence="8" id="KW-1185">Reference proteome</keyword>
<dbReference type="GO" id="GO:0000976">
    <property type="term" value="F:transcription cis-regulatory region binding"/>
    <property type="evidence" value="ECO:0007669"/>
    <property type="project" value="TreeGrafter"/>
</dbReference>
<evidence type="ECO:0000256" key="5">
    <source>
        <dbReference type="SAM" id="MobiDB-lite"/>
    </source>
</evidence>
<dbReference type="EMBL" id="CM001466">
    <property type="protein sequence ID" value="EHY91244.1"/>
    <property type="molecule type" value="Genomic_DNA"/>
</dbReference>
<feature type="region of interest" description="Disordered" evidence="5">
    <location>
        <begin position="21"/>
        <end position="46"/>
    </location>
</feature>
<gene>
    <name evidence="7" type="ORF">SacazDRAFT_04404</name>
</gene>
<feature type="DNA-binding region" description="H-T-H motif" evidence="4">
    <location>
        <begin position="69"/>
        <end position="88"/>
    </location>
</feature>
<dbReference type="InterPro" id="IPR036271">
    <property type="entry name" value="Tet_transcr_reg_TetR-rel_C_sf"/>
</dbReference>
<accession>H8G565</accession>
<dbReference type="InterPro" id="IPR009057">
    <property type="entry name" value="Homeodomain-like_sf"/>
</dbReference>
<organism evidence="7 8">
    <name type="scientific">Saccharomonospora azurea NA-128</name>
    <dbReference type="NCBI Taxonomy" id="882081"/>
    <lineage>
        <taxon>Bacteria</taxon>
        <taxon>Bacillati</taxon>
        <taxon>Actinomycetota</taxon>
        <taxon>Actinomycetes</taxon>
        <taxon>Pseudonocardiales</taxon>
        <taxon>Pseudonocardiaceae</taxon>
        <taxon>Saccharomonospora</taxon>
    </lineage>
</organism>
<dbReference type="SUPFAM" id="SSF46689">
    <property type="entry name" value="Homeodomain-like"/>
    <property type="match status" value="1"/>
</dbReference>
<dbReference type="InterPro" id="IPR001647">
    <property type="entry name" value="HTH_TetR"/>
</dbReference>
<feature type="domain" description="HTH tetR-type" evidence="6">
    <location>
        <begin position="46"/>
        <end position="106"/>
    </location>
</feature>
<evidence type="ECO:0000259" key="6">
    <source>
        <dbReference type="PROSITE" id="PS50977"/>
    </source>
</evidence>
<dbReference type="Proteomes" id="UP000004705">
    <property type="component" value="Chromosome"/>
</dbReference>
<dbReference type="GO" id="GO:0045892">
    <property type="term" value="P:negative regulation of DNA-templated transcription"/>
    <property type="evidence" value="ECO:0007669"/>
    <property type="project" value="InterPro"/>
</dbReference>
<dbReference type="PANTHER" id="PTHR30055">
    <property type="entry name" value="HTH-TYPE TRANSCRIPTIONAL REGULATOR RUTR"/>
    <property type="match status" value="1"/>
</dbReference>
<dbReference type="GO" id="GO:0003700">
    <property type="term" value="F:DNA-binding transcription factor activity"/>
    <property type="evidence" value="ECO:0007669"/>
    <property type="project" value="TreeGrafter"/>
</dbReference>
<protein>
    <submittedName>
        <fullName evidence="7">Transcriptional regulator</fullName>
    </submittedName>
</protein>
<dbReference type="Gene3D" id="1.10.357.10">
    <property type="entry name" value="Tetracycline Repressor, domain 2"/>
    <property type="match status" value="1"/>
</dbReference>
<reference evidence="7 8" key="1">
    <citation type="journal article" date="2012" name="Stand. Genomic Sci.">
        <title>Genome sequence of the soil bacterium Saccharomonospora azurea type strain (NA-128(T)).</title>
        <authorList>
            <person name="Klenk H.P."/>
            <person name="Held B."/>
            <person name="Lucas S."/>
            <person name="Lapidus A."/>
            <person name="Copeland A."/>
            <person name="Hammon N."/>
            <person name="Pitluck S."/>
            <person name="Goodwin L.A."/>
            <person name="Han C."/>
            <person name="Tapia R."/>
            <person name="Brambilla E.M."/>
            <person name="Potter G."/>
            <person name="Land M."/>
            <person name="Ivanova N."/>
            <person name="Rohde M."/>
            <person name="Goker M."/>
            <person name="Detter J.C."/>
            <person name="Kyrpides N.C."/>
            <person name="Woyke T."/>
        </authorList>
    </citation>
    <scope>NUCLEOTIDE SEQUENCE [LARGE SCALE GENOMIC DNA]</scope>
    <source>
        <strain evidence="7 8">NA-128</strain>
    </source>
</reference>
<dbReference type="Pfam" id="PF00440">
    <property type="entry name" value="TetR_N"/>
    <property type="match status" value="1"/>
</dbReference>
<dbReference type="PROSITE" id="PS50977">
    <property type="entry name" value="HTH_TETR_2"/>
    <property type="match status" value="1"/>
</dbReference>
<evidence type="ECO:0000256" key="4">
    <source>
        <dbReference type="PROSITE-ProRule" id="PRU00335"/>
    </source>
</evidence>
<keyword evidence="1" id="KW-0805">Transcription regulation</keyword>
<evidence type="ECO:0000256" key="2">
    <source>
        <dbReference type="ARBA" id="ARBA00023125"/>
    </source>
</evidence>
<evidence type="ECO:0000313" key="7">
    <source>
        <dbReference type="EMBL" id="EHY91244.1"/>
    </source>
</evidence>
<dbReference type="RefSeq" id="WP_005445133.1">
    <property type="nucleotide sequence ID" value="NZ_CM001466.1"/>
</dbReference>
<dbReference type="Gene3D" id="1.10.10.60">
    <property type="entry name" value="Homeodomain-like"/>
    <property type="match status" value="1"/>
</dbReference>
<keyword evidence="2 4" id="KW-0238">DNA-binding</keyword>